<evidence type="ECO:0000313" key="13">
    <source>
        <dbReference type="Proteomes" id="UP000280696"/>
    </source>
</evidence>
<evidence type="ECO:0000259" key="11">
    <source>
        <dbReference type="PROSITE" id="PS51755"/>
    </source>
</evidence>
<evidence type="ECO:0000256" key="5">
    <source>
        <dbReference type="ARBA" id="ARBA00023125"/>
    </source>
</evidence>
<evidence type="ECO:0000256" key="6">
    <source>
        <dbReference type="ARBA" id="ARBA00023163"/>
    </source>
</evidence>
<keyword evidence="4" id="KW-0805">Transcription regulation</keyword>
<dbReference type="Pfam" id="PF00486">
    <property type="entry name" value="Trans_reg_C"/>
    <property type="match status" value="1"/>
</dbReference>
<dbReference type="PROSITE" id="PS50110">
    <property type="entry name" value="RESPONSE_REGULATORY"/>
    <property type="match status" value="1"/>
</dbReference>
<dbReference type="InterPro" id="IPR039420">
    <property type="entry name" value="WalR-like"/>
</dbReference>
<dbReference type="RefSeq" id="WP_120471457.1">
    <property type="nucleotide sequence ID" value="NZ_RAYQ01000019.1"/>
</dbReference>
<organism evidence="12 13">
    <name type="scientific">Parablautia intestinalis</name>
    <dbReference type="NCBI Taxonomy" id="2320100"/>
    <lineage>
        <taxon>Bacteria</taxon>
        <taxon>Bacillati</taxon>
        <taxon>Bacillota</taxon>
        <taxon>Clostridia</taxon>
        <taxon>Lachnospirales</taxon>
        <taxon>Lachnospiraceae</taxon>
        <taxon>Parablautia</taxon>
    </lineage>
</organism>
<dbReference type="GO" id="GO:0006355">
    <property type="term" value="P:regulation of DNA-templated transcription"/>
    <property type="evidence" value="ECO:0007669"/>
    <property type="project" value="InterPro"/>
</dbReference>
<evidence type="ECO:0000256" key="9">
    <source>
        <dbReference type="PROSITE-ProRule" id="PRU01091"/>
    </source>
</evidence>
<keyword evidence="13" id="KW-1185">Reference proteome</keyword>
<dbReference type="GO" id="GO:0005829">
    <property type="term" value="C:cytosol"/>
    <property type="evidence" value="ECO:0007669"/>
    <property type="project" value="TreeGrafter"/>
</dbReference>
<evidence type="ECO:0000259" key="10">
    <source>
        <dbReference type="PROSITE" id="PS50110"/>
    </source>
</evidence>
<dbReference type="GO" id="GO:0000976">
    <property type="term" value="F:transcription cis-regulatory region binding"/>
    <property type="evidence" value="ECO:0007669"/>
    <property type="project" value="TreeGrafter"/>
</dbReference>
<dbReference type="SUPFAM" id="SSF52172">
    <property type="entry name" value="CheY-like"/>
    <property type="match status" value="1"/>
</dbReference>
<dbReference type="GO" id="GO:0000156">
    <property type="term" value="F:phosphorelay response regulator activity"/>
    <property type="evidence" value="ECO:0007669"/>
    <property type="project" value="TreeGrafter"/>
</dbReference>
<dbReference type="SMART" id="SM00862">
    <property type="entry name" value="Trans_reg_C"/>
    <property type="match status" value="1"/>
</dbReference>
<dbReference type="PROSITE" id="PS51755">
    <property type="entry name" value="OMPR_PHOB"/>
    <property type="match status" value="1"/>
</dbReference>
<keyword evidence="3" id="KW-0902">Two-component regulatory system</keyword>
<dbReference type="EMBL" id="RAYQ01000019">
    <property type="protein sequence ID" value="RKI89808.1"/>
    <property type="molecule type" value="Genomic_DNA"/>
</dbReference>
<reference evidence="12 13" key="1">
    <citation type="submission" date="2018-09" db="EMBL/GenBank/DDBJ databases">
        <title>Murine metabolic-syndrome-specific gut microbial biobank.</title>
        <authorList>
            <person name="Liu C."/>
        </authorList>
    </citation>
    <scope>NUCLEOTIDE SEQUENCE [LARGE SCALE GENOMIC DNA]</scope>
    <source>
        <strain evidence="12 13">0.1xD8-82</strain>
    </source>
</reference>
<dbReference type="CDD" id="cd00383">
    <property type="entry name" value="trans_reg_C"/>
    <property type="match status" value="1"/>
</dbReference>
<keyword evidence="2 8" id="KW-0597">Phosphoprotein</keyword>
<dbReference type="SMART" id="SM00448">
    <property type="entry name" value="REC"/>
    <property type="match status" value="1"/>
</dbReference>
<dbReference type="CDD" id="cd17574">
    <property type="entry name" value="REC_OmpR"/>
    <property type="match status" value="1"/>
</dbReference>
<dbReference type="InterPro" id="IPR011006">
    <property type="entry name" value="CheY-like_superfamily"/>
</dbReference>
<comment type="caution">
    <text evidence="12">The sequence shown here is derived from an EMBL/GenBank/DDBJ whole genome shotgun (WGS) entry which is preliminary data.</text>
</comment>
<dbReference type="GO" id="GO:0032993">
    <property type="term" value="C:protein-DNA complex"/>
    <property type="evidence" value="ECO:0007669"/>
    <property type="project" value="TreeGrafter"/>
</dbReference>
<evidence type="ECO:0000256" key="8">
    <source>
        <dbReference type="PROSITE-ProRule" id="PRU00169"/>
    </source>
</evidence>
<gene>
    <name evidence="12" type="ORF">D7V94_16660</name>
</gene>
<evidence type="ECO:0000256" key="1">
    <source>
        <dbReference type="ARBA" id="ARBA00018672"/>
    </source>
</evidence>
<feature type="domain" description="OmpR/PhoB-type" evidence="11">
    <location>
        <begin position="128"/>
        <end position="226"/>
    </location>
</feature>
<dbReference type="InterPro" id="IPR036388">
    <property type="entry name" value="WH-like_DNA-bd_sf"/>
</dbReference>
<dbReference type="OrthoDB" id="9779174at2"/>
<dbReference type="PANTHER" id="PTHR48111:SF40">
    <property type="entry name" value="PHOSPHATE REGULON TRANSCRIPTIONAL REGULATORY PROTEIN PHOB"/>
    <property type="match status" value="1"/>
</dbReference>
<dbReference type="InterPro" id="IPR001789">
    <property type="entry name" value="Sig_transdc_resp-reg_receiver"/>
</dbReference>
<sequence>MKQILIVEDDTTMNKLLSNILLAEGYKVTSAYTAAETQHCFQAATYDLVILDINLPDGSGYEVCKIIKENSHTAVIFLTANDLEQDMIKGYELGASDYITKPFSNGVLRHKVKAIFSLLENAEKEPPHKIYNDGQLMIDFSSMRATLNGNEVIFAPLEYRMLEVFTKNKGILLTRQKLLEDLWDSQEKYVDEHTLTAAISRIRGKIEKDGKKYIQTVYGMGYMFTGGGAK</sequence>
<accession>A0A3A9AEX4</accession>
<keyword evidence="6" id="KW-0804">Transcription</keyword>
<evidence type="ECO:0000256" key="4">
    <source>
        <dbReference type="ARBA" id="ARBA00023015"/>
    </source>
</evidence>
<dbReference type="Gene3D" id="3.40.50.2300">
    <property type="match status" value="1"/>
</dbReference>
<dbReference type="Pfam" id="PF00072">
    <property type="entry name" value="Response_reg"/>
    <property type="match status" value="1"/>
</dbReference>
<feature type="modified residue" description="4-aspartylphosphate" evidence="8">
    <location>
        <position position="52"/>
    </location>
</feature>
<evidence type="ECO:0000256" key="3">
    <source>
        <dbReference type="ARBA" id="ARBA00023012"/>
    </source>
</evidence>
<dbReference type="AlphaFoldDB" id="A0A3A9AEX4"/>
<evidence type="ECO:0000313" key="12">
    <source>
        <dbReference type="EMBL" id="RKI89808.1"/>
    </source>
</evidence>
<feature type="DNA-binding region" description="OmpR/PhoB-type" evidence="9">
    <location>
        <begin position="128"/>
        <end position="226"/>
    </location>
</feature>
<evidence type="ECO:0000256" key="2">
    <source>
        <dbReference type="ARBA" id="ARBA00022553"/>
    </source>
</evidence>
<dbReference type="InterPro" id="IPR001867">
    <property type="entry name" value="OmpR/PhoB-type_DNA-bd"/>
</dbReference>
<comment type="function">
    <text evidence="7">May play the central regulatory role in sporulation. It may be an element of the effector pathway responsible for the activation of sporulation genes in response to nutritional stress. Spo0A may act in concert with spo0H (a sigma factor) to control the expression of some genes that are critical to the sporulation process.</text>
</comment>
<keyword evidence="5 9" id="KW-0238">DNA-binding</keyword>
<dbReference type="PANTHER" id="PTHR48111">
    <property type="entry name" value="REGULATOR OF RPOS"/>
    <property type="match status" value="1"/>
</dbReference>
<dbReference type="Proteomes" id="UP000280696">
    <property type="component" value="Unassembled WGS sequence"/>
</dbReference>
<evidence type="ECO:0000256" key="7">
    <source>
        <dbReference type="ARBA" id="ARBA00024867"/>
    </source>
</evidence>
<protein>
    <recommendedName>
        <fullName evidence="1">Stage 0 sporulation protein A homolog</fullName>
    </recommendedName>
</protein>
<name>A0A3A9AEX4_9FIRM</name>
<dbReference type="Gene3D" id="1.10.10.10">
    <property type="entry name" value="Winged helix-like DNA-binding domain superfamily/Winged helix DNA-binding domain"/>
    <property type="match status" value="1"/>
</dbReference>
<proteinExistence type="predicted"/>
<feature type="domain" description="Response regulatory" evidence="10">
    <location>
        <begin position="3"/>
        <end position="116"/>
    </location>
</feature>